<evidence type="ECO:0000313" key="3">
    <source>
        <dbReference type="Proteomes" id="UP000078542"/>
    </source>
</evidence>
<feature type="region of interest" description="Disordered" evidence="1">
    <location>
        <begin position="203"/>
        <end position="262"/>
    </location>
</feature>
<name>A0A151ILW7_9HYME</name>
<reference evidence="2 3" key="1">
    <citation type="submission" date="2016-03" db="EMBL/GenBank/DDBJ databases">
        <title>Cyphomyrmex costatus WGS genome.</title>
        <authorList>
            <person name="Nygaard S."/>
            <person name="Hu H."/>
            <person name="Boomsma J."/>
            <person name="Zhang G."/>
        </authorList>
    </citation>
    <scope>NUCLEOTIDE SEQUENCE [LARGE SCALE GENOMIC DNA]</scope>
    <source>
        <strain evidence="2">MS0001</strain>
        <tissue evidence="2">Whole body</tissue>
    </source>
</reference>
<dbReference type="Proteomes" id="UP000078542">
    <property type="component" value="Unassembled WGS sequence"/>
</dbReference>
<feature type="compositionally biased region" description="Acidic residues" evidence="1">
    <location>
        <begin position="204"/>
        <end position="214"/>
    </location>
</feature>
<organism evidence="2 3">
    <name type="scientific">Cyphomyrmex costatus</name>
    <dbReference type="NCBI Taxonomy" id="456900"/>
    <lineage>
        <taxon>Eukaryota</taxon>
        <taxon>Metazoa</taxon>
        <taxon>Ecdysozoa</taxon>
        <taxon>Arthropoda</taxon>
        <taxon>Hexapoda</taxon>
        <taxon>Insecta</taxon>
        <taxon>Pterygota</taxon>
        <taxon>Neoptera</taxon>
        <taxon>Endopterygota</taxon>
        <taxon>Hymenoptera</taxon>
        <taxon>Apocrita</taxon>
        <taxon>Aculeata</taxon>
        <taxon>Formicoidea</taxon>
        <taxon>Formicidae</taxon>
        <taxon>Myrmicinae</taxon>
        <taxon>Cyphomyrmex</taxon>
    </lineage>
</organism>
<evidence type="ECO:0000256" key="1">
    <source>
        <dbReference type="SAM" id="MobiDB-lite"/>
    </source>
</evidence>
<sequence>MMKTKSSEQEEGGMGFKDKQKALDTLKILDGRDVNYQYHVITSFVNRAKRTLQITRDEEKLTNLRDALKIFEDWLTDYKENNRGKENLAYLPIETIKAFRSLAKKYDVWDDGFFRAYNDEKGDYKSLRDVKVTNGNTTWDIERNRRLKEIIDRIKNEHVQWYETDVGDFRGLPTKEHVQCIVLGYSPDPTKLKKLAVQAREKFNEEDDDMDVEEERSPGKGAKRVRDNSSSSDSDSDSEPEKKCAKRSSETEENEQNESVLGFKDKDKALQSIKSLEGRDVSYQFHAISGLVKRAERVISCTKDEQKIKNMLEAIEIFENWITDYNVKGRSKENFNYLTIDIVRAFKPLAERYNIEDNGFLNVYEEANGDYKRLRSVRFPESNVTWDVKRNEHLRKLVNCIKEKHIQWFDTDVEFRGLPTAEHTRCIMWGFSHDIAKLKKLLPTLSKKLEPND</sequence>
<accession>A0A151ILW7</accession>
<proteinExistence type="predicted"/>
<dbReference type="AlphaFoldDB" id="A0A151ILW7"/>
<feature type="compositionally biased region" description="Basic and acidic residues" evidence="1">
    <location>
        <begin position="239"/>
        <end position="250"/>
    </location>
</feature>
<evidence type="ECO:0000313" key="2">
    <source>
        <dbReference type="EMBL" id="KYN05885.1"/>
    </source>
</evidence>
<keyword evidence="3" id="KW-1185">Reference proteome</keyword>
<dbReference type="EMBL" id="KQ977085">
    <property type="protein sequence ID" value="KYN05885.1"/>
    <property type="molecule type" value="Genomic_DNA"/>
</dbReference>
<dbReference type="Gene3D" id="1.20.120.1250">
    <property type="entry name" value="Sulfhydryl oxidase R596, ORFan domain"/>
    <property type="match status" value="2"/>
</dbReference>
<protein>
    <submittedName>
        <fullName evidence="2">Uncharacterized protein</fullName>
    </submittedName>
</protein>
<gene>
    <name evidence="2" type="ORF">ALC62_03154</name>
</gene>